<accession>A0ABR9WHN2</accession>
<evidence type="ECO:0000313" key="2">
    <source>
        <dbReference type="Proteomes" id="UP000634134"/>
    </source>
</evidence>
<sequence>MLPNESQWISSTIKGCFPDKKMSILNVGSSTLEFRTVLQPYVNDVIFKPLTSSGFSVTHLDMKQDEGVDIVGDLTNTEFRDSLRSKKYDIILCANLLEHLENPKNLCNLLYELVDTNGYILITVPYIYPYHEDPLDTLFRPKPSEIKELFPDSMKIIAEGIVKENFGLLNEPERLFKNVLKSILFFLKPKRWTKHIKDAKIVLSVYQASCILLQRVED</sequence>
<organism evidence="1 2">
    <name type="scientific">Dyadobacter subterraneus</name>
    <dbReference type="NCBI Taxonomy" id="2773304"/>
    <lineage>
        <taxon>Bacteria</taxon>
        <taxon>Pseudomonadati</taxon>
        <taxon>Bacteroidota</taxon>
        <taxon>Cytophagia</taxon>
        <taxon>Cytophagales</taxon>
        <taxon>Spirosomataceae</taxon>
        <taxon>Dyadobacter</taxon>
    </lineage>
</organism>
<dbReference type="EMBL" id="JACYGY010000001">
    <property type="protein sequence ID" value="MBE9465023.1"/>
    <property type="molecule type" value="Genomic_DNA"/>
</dbReference>
<name>A0ABR9WHN2_9BACT</name>
<dbReference type="RefSeq" id="WP_194123046.1">
    <property type="nucleotide sequence ID" value="NZ_JACYGY010000001.1"/>
</dbReference>
<proteinExistence type="predicted"/>
<keyword evidence="2" id="KW-1185">Reference proteome</keyword>
<protein>
    <recommendedName>
        <fullName evidence="3">Methyltransferase domain-containing protein</fullName>
    </recommendedName>
</protein>
<dbReference type="Proteomes" id="UP000634134">
    <property type="component" value="Unassembled WGS sequence"/>
</dbReference>
<comment type="caution">
    <text evidence="1">The sequence shown here is derived from an EMBL/GenBank/DDBJ whole genome shotgun (WGS) entry which is preliminary data.</text>
</comment>
<reference evidence="2" key="1">
    <citation type="submission" date="2023-07" db="EMBL/GenBank/DDBJ databases">
        <title>Dyadobacter sp. nov 'subterranea' isolated from contaminted grondwater.</title>
        <authorList>
            <person name="Szabo I."/>
            <person name="Al-Omari J."/>
            <person name="Szerdahelyi S.G."/>
            <person name="Rado J."/>
        </authorList>
    </citation>
    <scope>NUCLEOTIDE SEQUENCE [LARGE SCALE GENOMIC DNA]</scope>
    <source>
        <strain evidence="2">UP-52</strain>
    </source>
</reference>
<dbReference type="Pfam" id="PF13489">
    <property type="entry name" value="Methyltransf_23"/>
    <property type="match status" value="1"/>
</dbReference>
<dbReference type="InterPro" id="IPR029063">
    <property type="entry name" value="SAM-dependent_MTases_sf"/>
</dbReference>
<evidence type="ECO:0008006" key="3">
    <source>
        <dbReference type="Google" id="ProtNLM"/>
    </source>
</evidence>
<dbReference type="Gene3D" id="3.40.50.150">
    <property type="entry name" value="Vaccinia Virus protein VP39"/>
    <property type="match status" value="1"/>
</dbReference>
<evidence type="ECO:0000313" key="1">
    <source>
        <dbReference type="EMBL" id="MBE9465023.1"/>
    </source>
</evidence>
<gene>
    <name evidence="1" type="ORF">IEE83_24315</name>
</gene>
<dbReference type="SUPFAM" id="SSF53335">
    <property type="entry name" value="S-adenosyl-L-methionine-dependent methyltransferases"/>
    <property type="match status" value="1"/>
</dbReference>